<evidence type="ECO:0000256" key="2">
    <source>
        <dbReference type="ARBA" id="ARBA00051801"/>
    </source>
</evidence>
<feature type="domain" description="D-isomer specific 2-hydroxyacid dehydrogenase catalytic" evidence="10">
    <location>
        <begin position="3"/>
        <end position="318"/>
    </location>
</feature>
<keyword evidence="13" id="KW-1185">Reference proteome</keyword>
<dbReference type="SUPFAM" id="SSF52283">
    <property type="entry name" value="Formate/glycerate dehydrogenase catalytic domain-like"/>
    <property type="match status" value="1"/>
</dbReference>
<dbReference type="PANTHER" id="PTHR10996:SF257">
    <property type="entry name" value="GLYOXYLATE REDUCTASE 1"/>
    <property type="match status" value="1"/>
</dbReference>
<evidence type="ECO:0000256" key="9">
    <source>
        <dbReference type="RuleBase" id="RU003719"/>
    </source>
</evidence>
<comment type="catalytic activity">
    <reaction evidence="4">
        <text>glycolate + NADP(+) = glyoxylate + NADPH + H(+)</text>
        <dbReference type="Rhea" id="RHEA:10992"/>
        <dbReference type="ChEBI" id="CHEBI:15378"/>
        <dbReference type="ChEBI" id="CHEBI:29805"/>
        <dbReference type="ChEBI" id="CHEBI:36655"/>
        <dbReference type="ChEBI" id="CHEBI:57783"/>
        <dbReference type="ChEBI" id="CHEBI:58349"/>
        <dbReference type="EC" id="1.1.1.79"/>
    </reaction>
</comment>
<dbReference type="InterPro" id="IPR006140">
    <property type="entry name" value="D-isomer_DH_NAD-bd"/>
</dbReference>
<dbReference type="PROSITE" id="PS00065">
    <property type="entry name" value="D_2_HYDROXYACID_DH_1"/>
    <property type="match status" value="1"/>
</dbReference>
<dbReference type="InterPro" id="IPR006139">
    <property type="entry name" value="D-isomer_2_OHA_DH_cat_dom"/>
</dbReference>
<dbReference type="Pfam" id="PF00389">
    <property type="entry name" value="2-Hacid_dh"/>
    <property type="match status" value="1"/>
</dbReference>
<evidence type="ECO:0000256" key="3">
    <source>
        <dbReference type="ARBA" id="ARBA00052239"/>
    </source>
</evidence>
<dbReference type="FunFam" id="3.40.50.720:FF:000026">
    <property type="entry name" value="Glyoxylate/hydroxypyruvate reductase B"/>
    <property type="match status" value="1"/>
</dbReference>
<sequence>MHIFITRPLPNIAYHLLDEEGITYTIWDKDVPQTREELIELSLKADGIINADASKFDHDLLEKLAHLKVISLTSVGFNNIDIAAAKKFDIKIGHTPNVLSQATADIAFLLLLATSRKAFFHHKRIINGTWGMFQPTGGLGIELYGKTLGIFGLGKIGLEMARKCHHAYGMNIIYHNRTSNEDAEKELNAKYVTMDELLKESDVISAHSPLTEQTKGTFNKDAFGKMKSKAIFINTGRGALHVEQDLIDALNNKQIWGAGLDVFEQEPTSTVNPLLYMENVCTLPHIGSATEETRARMAELAAKNLIAALKGYKMPAEVKKVM</sequence>
<dbReference type="InterPro" id="IPR050223">
    <property type="entry name" value="D-isomer_2-hydroxyacid_DH"/>
</dbReference>
<comment type="similarity">
    <text evidence="5">Belongs to the D-isomer specific 2-hydroxyacid dehydrogenase family. GhrB subfamily.</text>
</comment>
<evidence type="ECO:0000256" key="8">
    <source>
        <dbReference type="ARBA" id="ARBA00073362"/>
    </source>
</evidence>
<reference evidence="12" key="1">
    <citation type="submission" date="2021-01" db="EMBL/GenBank/DDBJ databases">
        <title>Fulvivirga kasyanovii gen. nov., sp nov., a novel member of the phylum Bacteroidetes isolated from seawater in a mussel farm.</title>
        <authorList>
            <person name="Zhao L.-H."/>
            <person name="Wang Z.-J."/>
        </authorList>
    </citation>
    <scope>NUCLEOTIDE SEQUENCE</scope>
    <source>
        <strain evidence="12">2943</strain>
    </source>
</reference>
<evidence type="ECO:0000313" key="12">
    <source>
        <dbReference type="EMBL" id="MBL3657183.1"/>
    </source>
</evidence>
<comment type="catalytic activity">
    <reaction evidence="2">
        <text>(R)-glycerate + NAD(+) = 3-hydroxypyruvate + NADH + H(+)</text>
        <dbReference type="Rhea" id="RHEA:17905"/>
        <dbReference type="ChEBI" id="CHEBI:15378"/>
        <dbReference type="ChEBI" id="CHEBI:16659"/>
        <dbReference type="ChEBI" id="CHEBI:17180"/>
        <dbReference type="ChEBI" id="CHEBI:57540"/>
        <dbReference type="ChEBI" id="CHEBI:57945"/>
        <dbReference type="EC" id="1.1.1.81"/>
    </reaction>
</comment>
<evidence type="ECO:0000313" key="13">
    <source>
        <dbReference type="Proteomes" id="UP000659388"/>
    </source>
</evidence>
<protein>
    <recommendedName>
        <fullName evidence="8">Glyoxylate/hydroxypyruvate reductase B</fullName>
        <ecNumber evidence="6">1.1.1.79</ecNumber>
        <ecNumber evidence="7">1.1.1.81</ecNumber>
    </recommendedName>
</protein>
<dbReference type="SUPFAM" id="SSF51735">
    <property type="entry name" value="NAD(P)-binding Rossmann-fold domains"/>
    <property type="match status" value="1"/>
</dbReference>
<dbReference type="AlphaFoldDB" id="A0A937FB09"/>
<dbReference type="CDD" id="cd05301">
    <property type="entry name" value="GDH"/>
    <property type="match status" value="1"/>
</dbReference>
<evidence type="ECO:0000256" key="4">
    <source>
        <dbReference type="ARBA" id="ARBA00052769"/>
    </source>
</evidence>
<dbReference type="EC" id="1.1.1.79" evidence="6"/>
<dbReference type="PANTHER" id="PTHR10996">
    <property type="entry name" value="2-HYDROXYACID DEHYDROGENASE-RELATED"/>
    <property type="match status" value="1"/>
</dbReference>
<organism evidence="12 13">
    <name type="scientific">Fulvivirga sediminis</name>
    <dbReference type="NCBI Taxonomy" id="2803949"/>
    <lineage>
        <taxon>Bacteria</taxon>
        <taxon>Pseudomonadati</taxon>
        <taxon>Bacteroidota</taxon>
        <taxon>Cytophagia</taxon>
        <taxon>Cytophagales</taxon>
        <taxon>Fulvivirgaceae</taxon>
        <taxon>Fulvivirga</taxon>
    </lineage>
</organism>
<dbReference type="GO" id="GO:0016618">
    <property type="term" value="F:hydroxypyruvate reductase [NAD(P)H] activity"/>
    <property type="evidence" value="ECO:0007669"/>
    <property type="project" value="UniProtKB-EC"/>
</dbReference>
<dbReference type="GO" id="GO:0030267">
    <property type="term" value="F:glyoxylate reductase (NADPH) activity"/>
    <property type="evidence" value="ECO:0007669"/>
    <property type="project" value="UniProtKB-EC"/>
</dbReference>
<dbReference type="GO" id="GO:0005829">
    <property type="term" value="C:cytosol"/>
    <property type="evidence" value="ECO:0007669"/>
    <property type="project" value="TreeGrafter"/>
</dbReference>
<dbReference type="GO" id="GO:0051287">
    <property type="term" value="F:NAD binding"/>
    <property type="evidence" value="ECO:0007669"/>
    <property type="project" value="InterPro"/>
</dbReference>
<gene>
    <name evidence="12" type="ORF">JL102_13635</name>
</gene>
<evidence type="ECO:0000259" key="10">
    <source>
        <dbReference type="Pfam" id="PF00389"/>
    </source>
</evidence>
<name>A0A937FB09_9BACT</name>
<proteinExistence type="inferred from homology"/>
<comment type="caution">
    <text evidence="12">The sequence shown here is derived from an EMBL/GenBank/DDBJ whole genome shotgun (WGS) entry which is preliminary data.</text>
</comment>
<dbReference type="Gene3D" id="3.40.50.720">
    <property type="entry name" value="NAD(P)-binding Rossmann-like Domain"/>
    <property type="match status" value="2"/>
</dbReference>
<evidence type="ECO:0000259" key="11">
    <source>
        <dbReference type="Pfam" id="PF02826"/>
    </source>
</evidence>
<comment type="catalytic activity">
    <reaction evidence="3">
        <text>(R)-glycerate + NADP(+) = 3-hydroxypyruvate + NADPH + H(+)</text>
        <dbReference type="Rhea" id="RHEA:18657"/>
        <dbReference type="ChEBI" id="CHEBI:15378"/>
        <dbReference type="ChEBI" id="CHEBI:16659"/>
        <dbReference type="ChEBI" id="CHEBI:17180"/>
        <dbReference type="ChEBI" id="CHEBI:57783"/>
        <dbReference type="ChEBI" id="CHEBI:58349"/>
        <dbReference type="EC" id="1.1.1.81"/>
    </reaction>
</comment>
<evidence type="ECO:0000256" key="5">
    <source>
        <dbReference type="ARBA" id="ARBA00061278"/>
    </source>
</evidence>
<feature type="domain" description="D-isomer specific 2-hydroxyacid dehydrogenase NAD-binding" evidence="11">
    <location>
        <begin position="109"/>
        <end position="287"/>
    </location>
</feature>
<dbReference type="EC" id="1.1.1.81" evidence="7"/>
<dbReference type="Proteomes" id="UP000659388">
    <property type="component" value="Unassembled WGS sequence"/>
</dbReference>
<evidence type="ECO:0000256" key="1">
    <source>
        <dbReference type="ARBA" id="ARBA00023002"/>
    </source>
</evidence>
<evidence type="ECO:0000256" key="6">
    <source>
        <dbReference type="ARBA" id="ARBA00066661"/>
    </source>
</evidence>
<accession>A0A937FB09</accession>
<dbReference type="EMBL" id="JAESIY010000007">
    <property type="protein sequence ID" value="MBL3657183.1"/>
    <property type="molecule type" value="Genomic_DNA"/>
</dbReference>
<dbReference type="Pfam" id="PF02826">
    <property type="entry name" value="2-Hacid_dh_C"/>
    <property type="match status" value="1"/>
</dbReference>
<evidence type="ECO:0000256" key="7">
    <source>
        <dbReference type="ARBA" id="ARBA00066674"/>
    </source>
</evidence>
<dbReference type="RefSeq" id="WP_202244974.1">
    <property type="nucleotide sequence ID" value="NZ_JAESIY010000007.1"/>
</dbReference>
<dbReference type="InterPro" id="IPR029752">
    <property type="entry name" value="D-isomer_DH_CS1"/>
</dbReference>
<keyword evidence="1 9" id="KW-0560">Oxidoreductase</keyword>
<dbReference type="InterPro" id="IPR036291">
    <property type="entry name" value="NAD(P)-bd_dom_sf"/>
</dbReference>